<evidence type="ECO:0000313" key="6">
    <source>
        <dbReference type="Proteomes" id="UP000198943"/>
    </source>
</evidence>
<dbReference type="EMBL" id="FMYW01000015">
    <property type="protein sequence ID" value="SDC69068.1"/>
    <property type="molecule type" value="Genomic_DNA"/>
</dbReference>
<keyword evidence="6" id="KW-1185">Reference proteome</keyword>
<dbReference type="GO" id="GO:0000917">
    <property type="term" value="P:division septum assembly"/>
    <property type="evidence" value="ECO:0007669"/>
    <property type="project" value="UniProtKB-KW"/>
</dbReference>
<keyword evidence="2" id="KW-0717">Septation</keyword>
<organism evidence="5 6">
    <name type="scientific">Succiniclasticum ruminis</name>
    <dbReference type="NCBI Taxonomy" id="40841"/>
    <lineage>
        <taxon>Bacteria</taxon>
        <taxon>Bacillati</taxon>
        <taxon>Bacillota</taxon>
        <taxon>Negativicutes</taxon>
        <taxon>Acidaminococcales</taxon>
        <taxon>Acidaminococcaceae</taxon>
        <taxon>Succiniclasticum</taxon>
    </lineage>
</organism>
<dbReference type="InterPro" id="IPR038594">
    <property type="entry name" value="SepF-like_sf"/>
</dbReference>
<dbReference type="InterPro" id="IPR023052">
    <property type="entry name" value="Cell_div_SepF"/>
</dbReference>
<evidence type="ECO:0008006" key="7">
    <source>
        <dbReference type="Google" id="ProtNLM"/>
    </source>
</evidence>
<evidence type="ECO:0000256" key="3">
    <source>
        <dbReference type="ARBA" id="ARBA00023306"/>
    </source>
</evidence>
<evidence type="ECO:0000313" key="5">
    <source>
        <dbReference type="EMBL" id="SDC69068.1"/>
    </source>
</evidence>
<evidence type="ECO:0000256" key="2">
    <source>
        <dbReference type="ARBA" id="ARBA00023210"/>
    </source>
</evidence>
<name>A0A1G6NMW0_9FIRM</name>
<dbReference type="InterPro" id="IPR007561">
    <property type="entry name" value="Cell_div_SepF/SepF-rel"/>
</dbReference>
<dbReference type="AlphaFoldDB" id="A0A1G6NMW0"/>
<keyword evidence="1" id="KW-0132">Cell division</keyword>
<protein>
    <recommendedName>
        <fullName evidence="7">Cell division protein SepF</fullName>
    </recommendedName>
</protein>
<keyword evidence="3" id="KW-0131">Cell cycle</keyword>
<dbReference type="OrthoDB" id="9815206at2"/>
<dbReference type="PANTHER" id="PTHR35798">
    <property type="entry name" value="CELL DIVISION PROTEIN SEPF"/>
    <property type="match status" value="1"/>
</dbReference>
<evidence type="ECO:0000256" key="4">
    <source>
        <dbReference type="ARBA" id="ARBA00044936"/>
    </source>
</evidence>
<dbReference type="RefSeq" id="WP_093730961.1">
    <property type="nucleotide sequence ID" value="NZ_FMYW01000015.1"/>
</dbReference>
<reference evidence="6" key="1">
    <citation type="submission" date="2016-10" db="EMBL/GenBank/DDBJ databases">
        <authorList>
            <person name="Varghese N."/>
            <person name="Submissions S."/>
        </authorList>
    </citation>
    <scope>NUCLEOTIDE SEQUENCE [LARGE SCALE GENOMIC DNA]</scope>
    <source>
        <strain evidence="6">DSM 11005</strain>
    </source>
</reference>
<accession>A0A1G6NMW0</accession>
<comment type="function">
    <text evidence="4">Cell division protein that is part of the divisome complex and is recruited early to the Z-ring. Probably stimulates Z-ring formation, perhaps through the cross-linking of FtsZ protofilaments. Its function overlaps with FtsA.</text>
</comment>
<evidence type="ECO:0000256" key="1">
    <source>
        <dbReference type="ARBA" id="ARBA00022618"/>
    </source>
</evidence>
<dbReference type="Pfam" id="PF04472">
    <property type="entry name" value="SepF"/>
    <property type="match status" value="1"/>
</dbReference>
<dbReference type="PANTHER" id="PTHR35798:SF1">
    <property type="entry name" value="CELL DIVISION PROTEIN SEPF"/>
    <property type="match status" value="1"/>
</dbReference>
<proteinExistence type="predicted"/>
<gene>
    <name evidence="5" type="ORF">SAMN04487864_1152</name>
</gene>
<dbReference type="Gene3D" id="3.30.110.150">
    <property type="entry name" value="SepF-like protein"/>
    <property type="match status" value="1"/>
</dbReference>
<sequence>MMDFKNSAMKLFSNEEPIDIYTGPYVVRPGELDILVRTPHTYEDAVSYADKLIEGCAVMVNFTEVDKETRNRIFDYMCGVSYIVNASISKVSDTIMMYAPARVEVEKQVARKTSWLGR</sequence>
<dbReference type="Proteomes" id="UP000198943">
    <property type="component" value="Unassembled WGS sequence"/>
</dbReference>